<evidence type="ECO:0000313" key="5">
    <source>
        <dbReference type="EMBL" id="KAK8882427.1"/>
    </source>
</evidence>
<feature type="coiled-coil region" evidence="2">
    <location>
        <begin position="1828"/>
        <end position="1871"/>
    </location>
</feature>
<keyword evidence="6" id="KW-1185">Reference proteome</keyword>
<feature type="region of interest" description="UBR4 E3 catalytic module" evidence="1">
    <location>
        <begin position="1760"/>
        <end position="2310"/>
    </location>
</feature>
<dbReference type="PROSITE" id="PS52043">
    <property type="entry name" value="UBR4_E3"/>
    <property type="match status" value="1"/>
</dbReference>
<keyword evidence="1" id="KW-0479">Metal-binding</keyword>
<comment type="similarity">
    <text evidence="1">Belongs to the UBR4 family.</text>
</comment>
<dbReference type="InterPro" id="IPR045189">
    <property type="entry name" value="UBR4-like"/>
</dbReference>
<keyword evidence="1" id="KW-0863">Zinc-finger</keyword>
<evidence type="ECO:0000313" key="6">
    <source>
        <dbReference type="Proteomes" id="UP001470230"/>
    </source>
</evidence>
<feature type="domain" description="E3 ubiquitin ligase UBR4 C-terminal" evidence="4">
    <location>
        <begin position="2006"/>
        <end position="2290"/>
    </location>
</feature>
<dbReference type="PANTHER" id="PTHR21725">
    <property type="entry name" value="E3 UBIQUITIN-PROTEIN LIGASE UBR4"/>
    <property type="match status" value="1"/>
</dbReference>
<comment type="caution">
    <text evidence="5">The sequence shown here is derived from an EMBL/GenBank/DDBJ whole genome shotgun (WGS) entry which is preliminary data.</text>
</comment>
<gene>
    <name evidence="5" type="ORF">M9Y10_045069</name>
</gene>
<name>A0ABR2JU74_9EUKA</name>
<evidence type="ECO:0000256" key="3">
    <source>
        <dbReference type="SAM" id="MobiDB-lite"/>
    </source>
</evidence>
<feature type="compositionally biased region" description="Acidic residues" evidence="3">
    <location>
        <begin position="1284"/>
        <end position="1296"/>
    </location>
</feature>
<dbReference type="Pfam" id="PF13764">
    <property type="entry name" value="E3_UbLigase_R4"/>
    <property type="match status" value="2"/>
</dbReference>
<evidence type="ECO:0000259" key="4">
    <source>
        <dbReference type="Pfam" id="PF13764"/>
    </source>
</evidence>
<keyword evidence="1" id="KW-0862">Zinc</keyword>
<feature type="region of interest" description="Disordered" evidence="3">
    <location>
        <begin position="1198"/>
        <end position="1323"/>
    </location>
</feature>
<feature type="compositionally biased region" description="Basic and acidic residues" evidence="3">
    <location>
        <begin position="1308"/>
        <end position="1318"/>
    </location>
</feature>
<dbReference type="PANTHER" id="PTHR21725:SF1">
    <property type="entry name" value="E3 UBIQUITIN-PROTEIN LIGASE UBR4"/>
    <property type="match status" value="1"/>
</dbReference>
<reference evidence="5 6" key="1">
    <citation type="submission" date="2024-04" db="EMBL/GenBank/DDBJ databases">
        <title>Tritrichomonas musculus Genome.</title>
        <authorList>
            <person name="Alves-Ferreira E."/>
            <person name="Grigg M."/>
            <person name="Lorenzi H."/>
            <person name="Galac M."/>
        </authorList>
    </citation>
    <scope>NUCLEOTIDE SEQUENCE [LARGE SCALE GENOMIC DNA]</scope>
    <source>
        <strain evidence="5 6">EAF2021</strain>
    </source>
</reference>
<protein>
    <recommendedName>
        <fullName evidence="4">E3 ubiquitin ligase UBR4 C-terminal domain-containing protein</fullName>
    </recommendedName>
</protein>
<organism evidence="5 6">
    <name type="scientific">Tritrichomonas musculus</name>
    <dbReference type="NCBI Taxonomy" id="1915356"/>
    <lineage>
        <taxon>Eukaryota</taxon>
        <taxon>Metamonada</taxon>
        <taxon>Parabasalia</taxon>
        <taxon>Tritrichomonadida</taxon>
        <taxon>Tritrichomonadidae</taxon>
        <taxon>Tritrichomonas</taxon>
    </lineage>
</organism>
<evidence type="ECO:0000256" key="2">
    <source>
        <dbReference type="SAM" id="Coils"/>
    </source>
</evidence>
<proteinExistence type="inferred from homology"/>
<keyword evidence="2" id="KW-0175">Coiled coil</keyword>
<dbReference type="InterPro" id="IPR025704">
    <property type="entry name" value="E3_Ub_ligase_UBR4_C"/>
</dbReference>
<feature type="domain" description="E3 ubiquitin ligase UBR4 C-terminal" evidence="4">
    <location>
        <begin position="1381"/>
        <end position="1963"/>
    </location>
</feature>
<evidence type="ECO:0000256" key="1">
    <source>
        <dbReference type="PROSITE-ProRule" id="PRU01388"/>
    </source>
</evidence>
<dbReference type="Proteomes" id="UP001470230">
    <property type="component" value="Unassembled WGS sequence"/>
</dbReference>
<dbReference type="EMBL" id="JAPFFF010000009">
    <property type="protein sequence ID" value="KAK8882427.1"/>
    <property type="molecule type" value="Genomic_DNA"/>
</dbReference>
<accession>A0ABR2JU74</accession>
<sequence>MERFIALKKERKSKVPPISEFISNLDGDPNAIFFKVANSLHETKNLNPIYAYTAYQDIIDMSPISPKNSNDKSDFSYFADLNPKDSYRWLYLIFSLASRQNSEDNELETAKIDYLYNAFYDFVMNASEFKCSESQDKILFSKILKNEILFLSALFCTMARLIDYSHRVTDQIKSPLFLNKLLYFLNNDINKSIDQQLNEDPMKIQDFSVSELFMFCSPIPVNDIPLSDIFFDVNIYLKYSIFRFLLRLFGLFNIQEPTLVQSFKDSLILYYNHYILRNIARKVLTTLCGGDEKIASSTFNQKTLEKIGSIILDFSKSSDNFSEIIQKGEIELSAALSTASFIAKTSPRCLETFLQNNELVGKSIESLLCCHSNNFYFKVPAAKILAGGKWRLTNFKIPLLLLILSPSLKLKENIAKLLSFQGDGIVPDLLSVLPAVPHCGSKSSTFFKFLASLLPTLSSPESILSSLLDALRVETTNIYNMPNANLYSQILKYIKPQHSFFDPQVCQSCLNLEKTFSNKEIDFNSYDKNLILCKENQVYVKLNQPMMIKSFKFSYTIKSMTKAPRSILLMICTDEIKDIKDQDIQWKKVYNKETKNRFYFSCQQKISKINFNLPVYVTGFSLQFESFWKHGENTLFDYRCHNLKSESIICPECGNSTCINFKMTVKFGIAFPFTNINSCETCEKALQKSNELLEEAENDFHSIISLREKVEAILSRSMLINEKTSQLNDLYNDQCVALYKQMTESLQRFCAIRVACGKYTNKPIEFNFTNYTLQGDLPIITDESQNKTSNEGNSKNDILSESVNHCYYCRFCFIRNCLNFFTDLQDENIKTKENEKDEENKENKDNSLLRLIHNTFDITPILLSYITNDSLFAQYAINAMLSFCRSIPELTPRINDIFVNSLPNVSSQLVHLICEIENINDNGRAYRLVSILPSLTAANSYLDSQSKFIILVLQPLVSTITNSPILIRNSNIYSEFVIYNAWRKLIHKTPSKMITPLSIVRNREVLTSLLFNSQSETVRTSIKEILECSSKLSDDLYKQVYEYAFNLLTDSILNEFSLSSRQYFDFFLSLINNIKIRRHLLLTGFFDKFVSLMNSETEKILKQEDDSFMYYDNNSGFSIFILMRVIDLFVKPVINLRYVICRKESLVVNIITNYFKLRSIIFQRSKYLYDSLALMKDMILRIMQESFVLTCDESEEKEIKKEKNNDENSVSIGGRGGSRGRRGRGRFEERGGPIRGRGGRRFPDDGAIFTRGGRGGRGRFPYDAPLYDDYDESPTNSDDHDSDTYNDNDNDNEFNEDNNNSNENNNDENGKNDEDKEIVVPNPNGPRIMIEAAVDAISFCPDIVIKEISAIIFPAKKVESIPIIFKKWRNQEDFLPGQLSRDPIMSDQIGKTFRDIRDKFAILLNLQQFMSEENFCELMVDNNIIAFDLPIASVYKRVWVPSRGDTPMEVYCRVTGLDGEATENMVNSLPSEEVEQQPPEEKYGFTTILCDCGGFSQLFNALDSYGRSENKQNHLSRESLSELVKLLETFSFVKRNRVEMNKLNGTNYILQLMKKLIGFTIKKGDVTLHRTSSANAVDMAMSLSAKAAKEAETVTTKEIFKQTIMIANSLITEDSLCVKNPDEWVSFILISLSTKFFRSNENLVSPFLSLLPPIAARSRELMEKVLVYFVNQLSEQQTENLDKNSKEFNIYENCKSLFMLNGFAEFVLVIPVNSLGNTIRDLILEEPFVTEAVSLLYKLFPPEEKEGRLSKKWQESVDAPYLPSMLKILVGMSRCHEKTQELLLEEDSKILKLLIELEAITSKANIGEITSDILIACETEPSVCKASIEAIRKKKKEEAKKKAQAEKQVAMNITQNISPELQRQLEELTEQSLECVICHEGYEFLPNELLGVYAYVNTSQGASTASNVQTPPSSNSPLLQFLAPSSSCLQSLNTNFVISFNTATYFVVVHPSCHNRATASEDRRNHAVTFDANFSSNQSLNNLIMSIMLMDNGPSGDKAPHYGSLNAEWESASLRNSERPCNAIFPIPSSTLSPGAYKKALLNYIENFNGGFSSSSKQSPSFRSLADFRSIFIDLRTHIVLTAIGEKIPIQLGGGSFSSITALWPFLINAGHLIIDMNSEASIQQKQPTAREELEKELQSRIAPLLNGDKKNLKKDGIVDLFMLSIWLMSLEEWEAVRIDLLKVLLSLSLASDEKEISQNELFEKTKSILLFYIMIDRIQTMAKKPSELQVKKDEDGRLVIGPHNLSSKWLKDFIDKINEEPASFQGEWSDFGEEIQDEIIDAPDVKTLLNYAQVPIDDFEAFLNECIKK</sequence>